<proteinExistence type="inferred from homology"/>
<dbReference type="SMART" id="SM01332">
    <property type="entry name" value="Cyclin_C"/>
    <property type="match status" value="1"/>
</dbReference>
<evidence type="ECO:0000256" key="4">
    <source>
        <dbReference type="RuleBase" id="RU000383"/>
    </source>
</evidence>
<feature type="domain" description="Cyclin-like" evidence="5">
    <location>
        <begin position="123"/>
        <end position="207"/>
    </location>
</feature>
<dbReference type="STRING" id="5722.A2E6K7"/>
<dbReference type="InterPro" id="IPR046965">
    <property type="entry name" value="Cyclin_A/B-like"/>
</dbReference>
<dbReference type="GO" id="GO:0016538">
    <property type="term" value="F:cyclin-dependent protein serine/threonine kinase regulator activity"/>
    <property type="evidence" value="ECO:0000318"/>
    <property type="project" value="GO_Central"/>
</dbReference>
<gene>
    <name evidence="7" type="ORF">TVAG_488140</name>
</gene>
<feature type="domain" description="Cyclin C-terminal" evidence="6">
    <location>
        <begin position="216"/>
        <end position="333"/>
    </location>
</feature>
<evidence type="ECO:0000313" key="8">
    <source>
        <dbReference type="Proteomes" id="UP000001542"/>
    </source>
</evidence>
<evidence type="ECO:0000256" key="1">
    <source>
        <dbReference type="ARBA" id="ARBA00022618"/>
    </source>
</evidence>
<dbReference type="InterPro" id="IPR004367">
    <property type="entry name" value="Cyclin_C-dom"/>
</dbReference>
<dbReference type="InParanoid" id="A2E6K7"/>
<dbReference type="VEuPathDB" id="TrichDB:TVAGG3_0974760"/>
<dbReference type="KEGG" id="tva:4769670"/>
<keyword evidence="1" id="KW-0132">Cell division</keyword>
<keyword evidence="8" id="KW-1185">Reference proteome</keyword>
<evidence type="ECO:0000256" key="3">
    <source>
        <dbReference type="ARBA" id="ARBA00023306"/>
    </source>
</evidence>
<evidence type="ECO:0000259" key="5">
    <source>
        <dbReference type="SMART" id="SM00385"/>
    </source>
</evidence>
<sequence length="338" mass="38270">MTQRSARGLIQPARATRSSINAGMKSRMSANANPTFARVPLGEIKGPVSCYLGSKPAAVEKGIPSVQLPNVRIGDKKNAQDCTEYDLEIYNYMRSVENENLPQPSLFENQSNITPKMRSTLIDWIVEVHKKQNMHTDTLFYIVAYIDRYLMERDLDKSKFQLLGSAAILLAAKTEEIYPPKCEKLVHYAGDSFTVIGLQRMEINLLNTLEFSTTPILSSQFLRRFLILVNSDMILNRFAHYVNESILLDSEFIGISPSKTAAAILYYSMVITNNSTLWTKDLERQLCYTKSELSPVANMIHLSLQATAASRYQAIRKKYATEQNEFVSTIELPKFLTL</sequence>
<dbReference type="SUPFAM" id="SSF47954">
    <property type="entry name" value="Cyclin-like"/>
    <property type="match status" value="2"/>
</dbReference>
<dbReference type="Pfam" id="PF02984">
    <property type="entry name" value="Cyclin_C"/>
    <property type="match status" value="1"/>
</dbReference>
<dbReference type="PANTHER" id="PTHR10177">
    <property type="entry name" value="CYCLINS"/>
    <property type="match status" value="1"/>
</dbReference>
<organism evidence="7 8">
    <name type="scientific">Trichomonas vaginalis (strain ATCC PRA-98 / G3)</name>
    <dbReference type="NCBI Taxonomy" id="412133"/>
    <lineage>
        <taxon>Eukaryota</taxon>
        <taxon>Metamonada</taxon>
        <taxon>Parabasalia</taxon>
        <taxon>Trichomonadida</taxon>
        <taxon>Trichomonadidae</taxon>
        <taxon>Trichomonas</taxon>
    </lineage>
</organism>
<dbReference type="FunFam" id="1.10.472.10:FF:000001">
    <property type="entry name" value="G2/mitotic-specific cyclin"/>
    <property type="match status" value="1"/>
</dbReference>
<dbReference type="eggNOG" id="KOG0654">
    <property type="taxonomic scope" value="Eukaryota"/>
</dbReference>
<dbReference type="OMA" id="VEPLMWE"/>
<comment type="similarity">
    <text evidence="4">Belongs to the cyclin family.</text>
</comment>
<dbReference type="RefSeq" id="XP_001323935.1">
    <property type="nucleotide sequence ID" value="XM_001323900.1"/>
</dbReference>
<dbReference type="GO" id="GO:0000307">
    <property type="term" value="C:cyclin-dependent protein kinase holoenzyme complex"/>
    <property type="evidence" value="ECO:0000318"/>
    <property type="project" value="GO_Central"/>
</dbReference>
<evidence type="ECO:0000259" key="6">
    <source>
        <dbReference type="SMART" id="SM01332"/>
    </source>
</evidence>
<protein>
    <submittedName>
        <fullName evidence="7">Cyclin, N-terminal domain containing protein</fullName>
    </submittedName>
</protein>
<accession>A2E6K7</accession>
<dbReference type="InterPro" id="IPR006671">
    <property type="entry name" value="Cyclin_N"/>
</dbReference>
<dbReference type="GO" id="GO:0005737">
    <property type="term" value="C:cytoplasm"/>
    <property type="evidence" value="ECO:0000318"/>
    <property type="project" value="GO_Central"/>
</dbReference>
<dbReference type="Pfam" id="PF00134">
    <property type="entry name" value="Cyclin_N"/>
    <property type="match status" value="1"/>
</dbReference>
<dbReference type="PIRSF" id="PIRSF001771">
    <property type="entry name" value="Cyclin_A_B_D_E"/>
    <property type="match status" value="1"/>
</dbReference>
<dbReference type="InterPro" id="IPR039361">
    <property type="entry name" value="Cyclin"/>
</dbReference>
<evidence type="ECO:0000256" key="2">
    <source>
        <dbReference type="ARBA" id="ARBA00023127"/>
    </source>
</evidence>
<dbReference type="Proteomes" id="UP000001542">
    <property type="component" value="Unassembled WGS sequence"/>
</dbReference>
<reference evidence="7" key="1">
    <citation type="submission" date="2006-10" db="EMBL/GenBank/DDBJ databases">
        <authorList>
            <person name="Amadeo P."/>
            <person name="Zhao Q."/>
            <person name="Wortman J."/>
            <person name="Fraser-Liggett C."/>
            <person name="Carlton J."/>
        </authorList>
    </citation>
    <scope>NUCLEOTIDE SEQUENCE</scope>
    <source>
        <strain evidence="7">G3</strain>
    </source>
</reference>
<name>A2E6K7_TRIV3</name>
<dbReference type="EMBL" id="DS113314">
    <property type="protein sequence ID" value="EAY11712.1"/>
    <property type="molecule type" value="Genomic_DNA"/>
</dbReference>
<feature type="domain" description="Cyclin-like" evidence="5">
    <location>
        <begin position="220"/>
        <end position="302"/>
    </location>
</feature>
<keyword evidence="2 4" id="KW-0195">Cyclin</keyword>
<dbReference type="Gene3D" id="1.10.472.10">
    <property type="entry name" value="Cyclin-like"/>
    <property type="match status" value="2"/>
</dbReference>
<reference evidence="7" key="2">
    <citation type="journal article" date="2007" name="Science">
        <title>Draft genome sequence of the sexually transmitted pathogen Trichomonas vaginalis.</title>
        <authorList>
            <person name="Carlton J.M."/>
            <person name="Hirt R.P."/>
            <person name="Silva J.C."/>
            <person name="Delcher A.L."/>
            <person name="Schatz M."/>
            <person name="Zhao Q."/>
            <person name="Wortman J.R."/>
            <person name="Bidwell S.L."/>
            <person name="Alsmark U.C.M."/>
            <person name="Besteiro S."/>
            <person name="Sicheritz-Ponten T."/>
            <person name="Noel C.J."/>
            <person name="Dacks J.B."/>
            <person name="Foster P.G."/>
            <person name="Simillion C."/>
            <person name="Van de Peer Y."/>
            <person name="Miranda-Saavedra D."/>
            <person name="Barton G.J."/>
            <person name="Westrop G.D."/>
            <person name="Mueller S."/>
            <person name="Dessi D."/>
            <person name="Fiori P.L."/>
            <person name="Ren Q."/>
            <person name="Paulsen I."/>
            <person name="Zhang H."/>
            <person name="Bastida-Corcuera F.D."/>
            <person name="Simoes-Barbosa A."/>
            <person name="Brown M.T."/>
            <person name="Hayes R.D."/>
            <person name="Mukherjee M."/>
            <person name="Okumura C.Y."/>
            <person name="Schneider R."/>
            <person name="Smith A.J."/>
            <person name="Vanacova S."/>
            <person name="Villalvazo M."/>
            <person name="Haas B.J."/>
            <person name="Pertea M."/>
            <person name="Feldblyum T.V."/>
            <person name="Utterback T.R."/>
            <person name="Shu C.L."/>
            <person name="Osoegawa K."/>
            <person name="de Jong P.J."/>
            <person name="Hrdy I."/>
            <person name="Horvathova L."/>
            <person name="Zubacova Z."/>
            <person name="Dolezal P."/>
            <person name="Malik S.B."/>
            <person name="Logsdon J.M. Jr."/>
            <person name="Henze K."/>
            <person name="Gupta A."/>
            <person name="Wang C.C."/>
            <person name="Dunne R.L."/>
            <person name="Upcroft J.A."/>
            <person name="Upcroft P."/>
            <person name="White O."/>
            <person name="Salzberg S.L."/>
            <person name="Tang P."/>
            <person name="Chiu C.-H."/>
            <person name="Lee Y.-S."/>
            <person name="Embley T.M."/>
            <person name="Coombs G.H."/>
            <person name="Mottram J.C."/>
            <person name="Tachezy J."/>
            <person name="Fraser-Liggett C.M."/>
            <person name="Johnson P.J."/>
        </authorList>
    </citation>
    <scope>NUCLEOTIDE SEQUENCE [LARGE SCALE GENOMIC DNA]</scope>
    <source>
        <strain evidence="7">G3</strain>
    </source>
</reference>
<dbReference type="SMART" id="SM00385">
    <property type="entry name" value="CYCLIN"/>
    <property type="match status" value="2"/>
</dbReference>
<dbReference type="InterPro" id="IPR013763">
    <property type="entry name" value="Cyclin-like_dom"/>
</dbReference>
<dbReference type="OrthoDB" id="5590282at2759"/>
<dbReference type="GO" id="GO:0005634">
    <property type="term" value="C:nucleus"/>
    <property type="evidence" value="ECO:0000318"/>
    <property type="project" value="GO_Central"/>
</dbReference>
<dbReference type="GO" id="GO:0051301">
    <property type="term" value="P:cell division"/>
    <property type="evidence" value="ECO:0007669"/>
    <property type="project" value="UniProtKB-KW"/>
</dbReference>
<dbReference type="GO" id="GO:0000082">
    <property type="term" value="P:G1/S transition of mitotic cell cycle"/>
    <property type="evidence" value="ECO:0000318"/>
    <property type="project" value="GO_Central"/>
</dbReference>
<dbReference type="FunCoup" id="A2E6K7">
    <property type="interactions" value="1022"/>
</dbReference>
<evidence type="ECO:0000313" key="7">
    <source>
        <dbReference type="EMBL" id="EAY11712.1"/>
    </source>
</evidence>
<dbReference type="VEuPathDB" id="TrichDB:TVAG_488140"/>
<keyword evidence="3" id="KW-0131">Cell cycle</keyword>
<dbReference type="SMR" id="A2E6K7"/>
<dbReference type="InterPro" id="IPR036915">
    <property type="entry name" value="Cyclin-like_sf"/>
</dbReference>
<dbReference type="AlphaFoldDB" id="A2E6K7"/>